<protein>
    <submittedName>
        <fullName evidence="1">Predicted esterase</fullName>
    </submittedName>
</protein>
<accession>A0A805ZRZ4</accession>
<dbReference type="AlphaFoldDB" id="A0A805ZRZ4"/>
<dbReference type="PANTHER" id="PTHR48098:SF1">
    <property type="entry name" value="DIACYLGLYCEROL ACYLTRANSFERASE_MYCOLYLTRANSFERASE AG85A"/>
    <property type="match status" value="1"/>
</dbReference>
<dbReference type="Proteomes" id="UP000000664">
    <property type="component" value="Chromosome"/>
</dbReference>
<name>A0A805ZRZ4_LACGA</name>
<reference evidence="1 2" key="1">
    <citation type="journal article" date="2006" name="Proc. Natl. Acad. Sci. U.S.A.">
        <title>Comparative genomics of the lactic acid bacteria.</title>
        <authorList>
            <person name="Makarova K."/>
            <person name="Slesarev A."/>
            <person name="Wolf Y."/>
            <person name="Sorokin A."/>
            <person name="Mirkin B."/>
            <person name="Koonin E."/>
            <person name="Pavlov A."/>
            <person name="Pavlova N."/>
            <person name="Karamychev V."/>
            <person name="Polouchine N."/>
            <person name="Shakhova V."/>
            <person name="Grigoriev I."/>
            <person name="Lou Y."/>
            <person name="Rohksar D."/>
            <person name="Lucas S."/>
            <person name="Huang K."/>
            <person name="Goodstein D.M."/>
            <person name="Hawkins T."/>
            <person name="Plengvidhya V."/>
            <person name="Welker D."/>
            <person name="Hughes J."/>
            <person name="Goh Y."/>
            <person name="Benson A."/>
            <person name="Baldwin K."/>
            <person name="Lee J.H."/>
            <person name="Diaz-Muniz I."/>
            <person name="Dosti B."/>
            <person name="Smeianov V."/>
            <person name="Wechter W."/>
            <person name="Barabote R."/>
            <person name="Lorca G."/>
            <person name="Altermann E."/>
            <person name="Barrangou R."/>
            <person name="Ganesan B."/>
            <person name="Xie Y."/>
            <person name="Rawsthorne H."/>
            <person name="Tamir D."/>
            <person name="Parker C."/>
            <person name="Breidt F."/>
            <person name="Broadbent J."/>
            <person name="Hutkins R."/>
            <person name="O'Sullivan D."/>
            <person name="Steele J."/>
            <person name="Unlu G."/>
            <person name="Saier M."/>
            <person name="Klaenhammer T."/>
            <person name="Richardson P."/>
            <person name="Kozyavkin S."/>
            <person name="Weimer B."/>
            <person name="Mills D."/>
        </authorList>
    </citation>
    <scope>NUCLEOTIDE SEQUENCE [LARGE SCALE GENOMIC DNA]</scope>
    <source>
        <strain evidence="2">ATCC 33323 / DSM 20243 / BCRC 14619 / CIP 102991 / JCM 1131 / KCTC 3163 / NCIMB 11718 / NCTC 13722 / AM63</strain>
    </source>
</reference>
<dbReference type="GO" id="GO:0016747">
    <property type="term" value="F:acyltransferase activity, transferring groups other than amino-acyl groups"/>
    <property type="evidence" value="ECO:0007669"/>
    <property type="project" value="TreeGrafter"/>
</dbReference>
<dbReference type="Pfam" id="PF00756">
    <property type="entry name" value="Esterase"/>
    <property type="match status" value="1"/>
</dbReference>
<dbReference type="Gene3D" id="3.40.50.1820">
    <property type="entry name" value="alpha/beta hydrolase"/>
    <property type="match status" value="1"/>
</dbReference>
<evidence type="ECO:0000313" key="1">
    <source>
        <dbReference type="EMBL" id="ABJ61128.1"/>
    </source>
</evidence>
<dbReference type="RefSeq" id="WP_003648171.1">
    <property type="nucleotide sequence ID" value="NC_008530.1"/>
</dbReference>
<dbReference type="InterPro" id="IPR000801">
    <property type="entry name" value="Esterase-like"/>
</dbReference>
<evidence type="ECO:0000313" key="2">
    <source>
        <dbReference type="Proteomes" id="UP000000664"/>
    </source>
</evidence>
<dbReference type="SUPFAM" id="SSF53474">
    <property type="entry name" value="alpha/beta-Hydrolases"/>
    <property type="match status" value="1"/>
</dbReference>
<dbReference type="InterPro" id="IPR050583">
    <property type="entry name" value="Mycobacterial_A85_antigen"/>
</dbReference>
<sequence length="264" mass="30485">MSTIITSTLYSPHLKLDWNYDIYLPDQVNVQQKYPLLLMLHGLYGNHTNFLDTNRIDSKNILDNLMRNTKKKIIVAFVDGFNSFYINSPYGFKMETAIIQDLLPYLIQQYPIATKIGIGGISMGGYGASRLALKYPQIFSAAFLISPAVWNIKHIPHFIHNSIHTFQDEQHSWSENFYNKIYPTTYLSPISNKINFYIESSKTDNVVPIEDVICFAQKVSSNQNRVQLITDSFGAHEWSYWQKAIVPAYIWMIDQLEQKKGVIN</sequence>
<dbReference type="KEGG" id="lga:LGAS_1854"/>
<proteinExistence type="predicted"/>
<dbReference type="EMBL" id="CP000413">
    <property type="protein sequence ID" value="ABJ61128.1"/>
    <property type="molecule type" value="Genomic_DNA"/>
</dbReference>
<organism evidence="1 2">
    <name type="scientific">Lactobacillus gasseri (strain ATCC 33323 / DSM 20243 / BCRC 14619 / CIP 102991 / JCM 1131 / KCTC 3163 / NCIMB 11718 / NCTC 13722 / AM63)</name>
    <dbReference type="NCBI Taxonomy" id="324831"/>
    <lineage>
        <taxon>Bacteria</taxon>
        <taxon>Bacillati</taxon>
        <taxon>Bacillota</taxon>
        <taxon>Bacilli</taxon>
        <taxon>Lactobacillales</taxon>
        <taxon>Lactobacillaceae</taxon>
        <taxon>Lactobacillus</taxon>
    </lineage>
</organism>
<dbReference type="InterPro" id="IPR029058">
    <property type="entry name" value="AB_hydrolase_fold"/>
</dbReference>
<dbReference type="PANTHER" id="PTHR48098">
    <property type="entry name" value="ENTEROCHELIN ESTERASE-RELATED"/>
    <property type="match status" value="1"/>
</dbReference>
<dbReference type="GeneID" id="29638794"/>
<gene>
    <name evidence="1" type="ordered locus">LGAS_1854</name>
</gene>